<dbReference type="AlphaFoldDB" id="A0A101IRM2"/>
<dbReference type="Pfam" id="PF02254">
    <property type="entry name" value="TrkA_N"/>
    <property type="match status" value="1"/>
</dbReference>
<reference evidence="10" key="1">
    <citation type="journal article" date="2015" name="MBio">
        <title>Genome-resolved metagenomic analysis reveals roles for candidate phyla and other microbial community members in biogeochemical transformations in oil reservoirs.</title>
        <authorList>
            <person name="Hu P."/>
            <person name="Tom L."/>
            <person name="Singh A."/>
            <person name="Thomas B.C."/>
            <person name="Baker B.J."/>
            <person name="Piceno Y.M."/>
            <person name="Andersen G.L."/>
            <person name="Banfield J.F."/>
        </authorList>
    </citation>
    <scope>NUCLEOTIDE SEQUENCE [LARGE SCALE GENOMIC DNA]</scope>
    <source>
        <strain evidence="9">62_101</strain>
        <strain evidence="10">63_41</strain>
    </source>
</reference>
<dbReference type="PATRIC" id="fig|2198.3.peg.1545"/>
<dbReference type="GO" id="GO:0015079">
    <property type="term" value="F:potassium ion transmembrane transporter activity"/>
    <property type="evidence" value="ECO:0007669"/>
    <property type="project" value="InterPro"/>
</dbReference>
<keyword evidence="5" id="KW-0520">NAD</keyword>
<dbReference type="SUPFAM" id="SSF51735">
    <property type="entry name" value="NAD(P)-binding Rossmann-fold domains"/>
    <property type="match status" value="1"/>
</dbReference>
<evidence type="ECO:0000256" key="2">
    <source>
        <dbReference type="ARBA" id="ARBA00022448"/>
    </source>
</evidence>
<dbReference type="Proteomes" id="UP000054598">
    <property type="component" value="Unassembled WGS sequence"/>
</dbReference>
<evidence type="ECO:0000259" key="7">
    <source>
        <dbReference type="PROSITE" id="PS51201"/>
    </source>
</evidence>
<keyword evidence="3" id="KW-0633">Potassium transport</keyword>
<evidence type="ECO:0000313" key="10">
    <source>
        <dbReference type="EMBL" id="KUL00072.1"/>
    </source>
</evidence>
<dbReference type="Proteomes" id="UP000054323">
    <property type="component" value="Unassembled WGS sequence"/>
</dbReference>
<dbReference type="InterPro" id="IPR003148">
    <property type="entry name" value="RCK_N"/>
</dbReference>
<evidence type="ECO:0000256" key="5">
    <source>
        <dbReference type="ARBA" id="ARBA00023027"/>
    </source>
</evidence>
<protein>
    <submittedName>
        <fullName evidence="10">TrkA-N domain protein</fullName>
    </submittedName>
</protein>
<comment type="function">
    <text evidence="1">Part of a potassium transport system.</text>
</comment>
<dbReference type="PRINTS" id="PR00335">
    <property type="entry name" value="KUPTAKETRKA"/>
</dbReference>
<evidence type="ECO:0000256" key="3">
    <source>
        <dbReference type="ARBA" id="ARBA00022538"/>
    </source>
</evidence>
<dbReference type="PROSITE" id="PS51201">
    <property type="entry name" value="RCK_N"/>
    <property type="match status" value="1"/>
</dbReference>
<evidence type="ECO:0000256" key="1">
    <source>
        <dbReference type="ARBA" id="ARBA00003660"/>
    </source>
</evidence>
<comment type="caution">
    <text evidence="10">The sequence shown here is derived from an EMBL/GenBank/DDBJ whole genome shotgun (WGS) entry which is preliminary data.</text>
</comment>
<dbReference type="EMBL" id="LGGD01000180">
    <property type="protein sequence ID" value="KUK60998.1"/>
    <property type="molecule type" value="Genomic_DNA"/>
</dbReference>
<dbReference type="InterPro" id="IPR050721">
    <property type="entry name" value="Trk_Ktr_HKT_K-transport"/>
</dbReference>
<keyword evidence="4" id="KW-0630">Potassium</keyword>
<dbReference type="InterPro" id="IPR036721">
    <property type="entry name" value="RCK_C_sf"/>
</dbReference>
<reference evidence="11 12" key="2">
    <citation type="journal article" date="2015" name="MBio">
        <title>Genome-Resolved Metagenomic Analysis Reveals Roles for Candidate Phyla and Other Microbial Community Members in Biogeochemical Transformations in Oil Reservoirs.</title>
        <authorList>
            <person name="Hu P."/>
            <person name="Tom L."/>
            <person name="Singh A."/>
            <person name="Thomas B.C."/>
            <person name="Baker B.J."/>
            <person name="Piceno Y.M."/>
            <person name="Andersen G.L."/>
            <person name="Banfield J.F."/>
        </authorList>
    </citation>
    <scope>NUCLEOTIDE SEQUENCE [LARGE SCALE GENOMIC DNA]</scope>
</reference>
<sequence length="229" mass="25037">MLTIESRWMYTIIVGLGGIGRNLTAIAVNAGDSVVVIDQDEERASDILEHYDVLAITGNATDKSVLQDAGIDRADALVATTSDDAVNLMTCWLAKRYNVGNVVSIVNQKEHSDLFNEVGVKISENPDELVATRLYYWAKSPNLQQVASIPGGTIFEIVADEGAPIVDHEIRDLDVRDFVFIAIRRAGGDLIIPSGTVRIRPGDIITVFTKKEAEGETIKTLNKQLIRSD</sequence>
<feature type="domain" description="RCK N-terminal" evidence="7">
    <location>
        <begin position="8"/>
        <end position="130"/>
    </location>
</feature>
<gene>
    <name evidence="9" type="ORF">XD82_1369</name>
    <name evidence="10" type="ORF">XE10_1570</name>
</gene>
<keyword evidence="2" id="KW-0813">Transport</keyword>
<evidence type="ECO:0000256" key="4">
    <source>
        <dbReference type="ARBA" id="ARBA00022958"/>
    </source>
</evidence>
<dbReference type="PANTHER" id="PTHR43833">
    <property type="entry name" value="POTASSIUM CHANNEL PROTEIN 2-RELATED-RELATED"/>
    <property type="match status" value="1"/>
</dbReference>
<proteinExistence type="predicted"/>
<evidence type="ECO:0000313" key="11">
    <source>
        <dbReference type="Proteomes" id="UP000054323"/>
    </source>
</evidence>
<dbReference type="InterPro" id="IPR036291">
    <property type="entry name" value="NAD(P)-bd_dom_sf"/>
</dbReference>
<feature type="domain" description="RCK C-terminal" evidence="8">
    <location>
        <begin position="141"/>
        <end position="224"/>
    </location>
</feature>
<name>A0A101IRM2_9EURY</name>
<dbReference type="InterPro" id="IPR006036">
    <property type="entry name" value="K_uptake_TrkA"/>
</dbReference>
<dbReference type="EMBL" id="LGHE01000200">
    <property type="protein sequence ID" value="KUL00072.1"/>
    <property type="molecule type" value="Genomic_DNA"/>
</dbReference>
<evidence type="ECO:0000256" key="6">
    <source>
        <dbReference type="ARBA" id="ARBA00023065"/>
    </source>
</evidence>
<dbReference type="InterPro" id="IPR006037">
    <property type="entry name" value="RCK_C"/>
</dbReference>
<dbReference type="PANTHER" id="PTHR43833:SF5">
    <property type="entry name" value="TRK SYSTEM POTASSIUM UPTAKE PROTEIN TRKA"/>
    <property type="match status" value="1"/>
</dbReference>
<keyword evidence="6" id="KW-0406">Ion transport</keyword>
<dbReference type="GO" id="GO:0005886">
    <property type="term" value="C:plasma membrane"/>
    <property type="evidence" value="ECO:0007669"/>
    <property type="project" value="InterPro"/>
</dbReference>
<dbReference type="Pfam" id="PF02080">
    <property type="entry name" value="TrkA_C"/>
    <property type="match status" value="1"/>
</dbReference>
<dbReference type="Gene3D" id="3.40.50.720">
    <property type="entry name" value="NAD(P)-binding Rossmann-like Domain"/>
    <property type="match status" value="1"/>
</dbReference>
<accession>A0A101IRM2</accession>
<dbReference type="PROSITE" id="PS51202">
    <property type="entry name" value="RCK_C"/>
    <property type="match status" value="1"/>
</dbReference>
<evidence type="ECO:0000313" key="9">
    <source>
        <dbReference type="EMBL" id="KUK60998.1"/>
    </source>
</evidence>
<dbReference type="SUPFAM" id="SSF116726">
    <property type="entry name" value="TrkA C-terminal domain-like"/>
    <property type="match status" value="1"/>
</dbReference>
<evidence type="ECO:0000259" key="8">
    <source>
        <dbReference type="PROSITE" id="PS51202"/>
    </source>
</evidence>
<evidence type="ECO:0000313" key="12">
    <source>
        <dbReference type="Proteomes" id="UP000054598"/>
    </source>
</evidence>
<organism evidence="10 12">
    <name type="scientific">Methanoculleus marisnigri</name>
    <dbReference type="NCBI Taxonomy" id="2198"/>
    <lineage>
        <taxon>Archaea</taxon>
        <taxon>Methanobacteriati</taxon>
        <taxon>Methanobacteriota</taxon>
        <taxon>Stenosarchaea group</taxon>
        <taxon>Methanomicrobia</taxon>
        <taxon>Methanomicrobiales</taxon>
        <taxon>Methanomicrobiaceae</taxon>
        <taxon>Methanoculleus</taxon>
    </lineage>
</organism>
<dbReference type="Gene3D" id="3.30.70.1450">
    <property type="entry name" value="Regulator of K+ conductance, C-terminal domain"/>
    <property type="match status" value="1"/>
</dbReference>